<feature type="domain" description="TonB-dependent receptor-like beta-barrel" evidence="14">
    <location>
        <begin position="252"/>
        <end position="733"/>
    </location>
</feature>
<dbReference type="Pfam" id="PF00593">
    <property type="entry name" value="TonB_dep_Rec_b-barrel"/>
    <property type="match status" value="1"/>
</dbReference>
<evidence type="ECO:0000313" key="17">
    <source>
        <dbReference type="Proteomes" id="UP000273675"/>
    </source>
</evidence>
<evidence type="ECO:0000259" key="15">
    <source>
        <dbReference type="Pfam" id="PF07715"/>
    </source>
</evidence>
<evidence type="ECO:0000256" key="2">
    <source>
        <dbReference type="ARBA" id="ARBA00022448"/>
    </source>
</evidence>
<comment type="caution">
    <text evidence="16">The sequence shown here is derived from an EMBL/GenBank/DDBJ whole genome shotgun (WGS) entry which is preliminary data.</text>
</comment>
<sequence length="786" mass="84511">MTLKSRLLAAAAISLTAIAAPTALAQDTADETVDVIRVTTQFREQSLADVPINVTAFDAERLDALAIADFEDLAAFTPGLVVQEQSPNNTGYSIRGITTDSGEATSETRVAVFQDGVSITRSRGSYVELFDIERVEVAKGPQPTLFGRGALIGGINIIQNKADDEFSASVEVGAGNEGQLEARGHVNFALSENYGLRFAAVSRERDGYIDNALGGEGLQGRDTQAMRMVFSGAPTEAFSFDLIANYQQDTPPGTSFKSGTIPAPGGDTNPFTPAALNTFGGFEGGAPLGLDREVRGVTLLADYALNDAWTLSSISGWRDFTSVEIFDPDGTALPFLTIAEDATGEQFSQEFRLSYDNGGRLTGSLGALYFTEEGEQRIPIGLDERIAQAMLAPTLAAGFGATVEQLEGLLALNGFPGVDLDNPLDPFPYSVAGLLTLGQLIPLRDFYLEEGSNSAETTSWDVFADASYAVTDRLTLTAGLRYTAEDKTSAGYGRPLAGPNFVTFGDTLITPYTPNGAEVSQSGDFDDFTWRFAASYALTDRINTWASYARGRRPDVISVDTNSPSYFSEAPAEIVDSIEAGAFITFDRGTVSGSVFYSEYENFQTTRFDPNTISFVTDNAGNATQYGLELQGDFDLADTANLFVSYAYNMATFDDTDSAGNALELAGNRFRYAPEHALAFGLNWDVVSGGWGSVSFLPTWSWQSKIYFDNNNNRFGGVLQQEAYGLLNARLRYESADARYHAEIYGSNLTDEAYLIDAGNTGGSFGMPTYIAGAPLLWGVRIGADF</sequence>
<evidence type="ECO:0000256" key="9">
    <source>
        <dbReference type="ARBA" id="ARBA00023136"/>
    </source>
</evidence>
<keyword evidence="7" id="KW-0406">Ion transport</keyword>
<dbReference type="GO" id="GO:0006826">
    <property type="term" value="P:iron ion transport"/>
    <property type="evidence" value="ECO:0007669"/>
    <property type="project" value="UniProtKB-KW"/>
</dbReference>
<dbReference type="PANTHER" id="PTHR32552:SF81">
    <property type="entry name" value="TONB-DEPENDENT OUTER MEMBRANE RECEPTOR"/>
    <property type="match status" value="1"/>
</dbReference>
<evidence type="ECO:0000313" key="16">
    <source>
        <dbReference type="EMBL" id="RKQ94197.1"/>
    </source>
</evidence>
<protein>
    <submittedName>
        <fullName evidence="16">Outer membrane receptor protein involved in Fe transport</fullName>
    </submittedName>
</protein>
<keyword evidence="8 12" id="KW-0798">TonB box</keyword>
<dbReference type="Proteomes" id="UP000273675">
    <property type="component" value="Unassembled WGS sequence"/>
</dbReference>
<keyword evidence="5 11" id="KW-0812">Transmembrane</keyword>
<dbReference type="InterPro" id="IPR039426">
    <property type="entry name" value="TonB-dep_rcpt-like"/>
</dbReference>
<reference evidence="16 17" key="1">
    <citation type="submission" date="2018-10" db="EMBL/GenBank/DDBJ databases">
        <title>Genomic Encyclopedia of Type Strains, Phase IV (KMG-IV): sequencing the most valuable type-strain genomes for metagenomic binning, comparative biology and taxonomic classification.</title>
        <authorList>
            <person name="Goeker M."/>
        </authorList>
    </citation>
    <scope>NUCLEOTIDE SEQUENCE [LARGE SCALE GENOMIC DNA]</scope>
    <source>
        <strain evidence="16 17">DSM 4734</strain>
    </source>
</reference>
<comment type="similarity">
    <text evidence="11 12">Belongs to the TonB-dependent receptor family.</text>
</comment>
<keyword evidence="16" id="KW-0675">Receptor</keyword>
<name>A0A495CY68_9PROT</name>
<accession>A0A495CY68</accession>
<evidence type="ECO:0000256" key="10">
    <source>
        <dbReference type="ARBA" id="ARBA00023237"/>
    </source>
</evidence>
<evidence type="ECO:0000256" key="5">
    <source>
        <dbReference type="ARBA" id="ARBA00022692"/>
    </source>
</evidence>
<feature type="signal peptide" evidence="13">
    <location>
        <begin position="1"/>
        <end position="25"/>
    </location>
</feature>
<evidence type="ECO:0000256" key="3">
    <source>
        <dbReference type="ARBA" id="ARBA00022452"/>
    </source>
</evidence>
<keyword evidence="4" id="KW-0410">Iron transport</keyword>
<evidence type="ECO:0000256" key="6">
    <source>
        <dbReference type="ARBA" id="ARBA00023004"/>
    </source>
</evidence>
<dbReference type="Gene3D" id="2.40.170.20">
    <property type="entry name" value="TonB-dependent receptor, beta-barrel domain"/>
    <property type="match status" value="2"/>
</dbReference>
<evidence type="ECO:0000256" key="12">
    <source>
        <dbReference type="RuleBase" id="RU003357"/>
    </source>
</evidence>
<dbReference type="InterPro" id="IPR000531">
    <property type="entry name" value="Beta-barrel_TonB"/>
</dbReference>
<keyword evidence="3 11" id="KW-1134">Transmembrane beta strand</keyword>
<evidence type="ECO:0000256" key="8">
    <source>
        <dbReference type="ARBA" id="ARBA00023077"/>
    </source>
</evidence>
<gene>
    <name evidence="16" type="ORF">C7435_3170</name>
</gene>
<evidence type="ECO:0000259" key="14">
    <source>
        <dbReference type="Pfam" id="PF00593"/>
    </source>
</evidence>
<dbReference type="RefSeq" id="WP_121212422.1">
    <property type="nucleotide sequence ID" value="NZ_RBIM01000008.1"/>
</dbReference>
<organism evidence="16 17">
    <name type="scientific">Maricaulis maris</name>
    <dbReference type="NCBI Taxonomy" id="74318"/>
    <lineage>
        <taxon>Bacteria</taxon>
        <taxon>Pseudomonadati</taxon>
        <taxon>Pseudomonadota</taxon>
        <taxon>Alphaproteobacteria</taxon>
        <taxon>Maricaulales</taxon>
        <taxon>Maricaulaceae</taxon>
        <taxon>Maricaulis</taxon>
    </lineage>
</organism>
<keyword evidence="2 11" id="KW-0813">Transport</keyword>
<dbReference type="SUPFAM" id="SSF56935">
    <property type="entry name" value="Porins"/>
    <property type="match status" value="1"/>
</dbReference>
<evidence type="ECO:0000256" key="7">
    <source>
        <dbReference type="ARBA" id="ARBA00023065"/>
    </source>
</evidence>
<keyword evidence="10 11" id="KW-0998">Cell outer membrane</keyword>
<proteinExistence type="inferred from homology"/>
<evidence type="ECO:0000256" key="4">
    <source>
        <dbReference type="ARBA" id="ARBA00022496"/>
    </source>
</evidence>
<feature type="chain" id="PRO_5019778431" evidence="13">
    <location>
        <begin position="26"/>
        <end position="786"/>
    </location>
</feature>
<keyword evidence="6" id="KW-0408">Iron</keyword>
<evidence type="ECO:0000256" key="1">
    <source>
        <dbReference type="ARBA" id="ARBA00004571"/>
    </source>
</evidence>
<dbReference type="PANTHER" id="PTHR32552">
    <property type="entry name" value="FERRICHROME IRON RECEPTOR-RELATED"/>
    <property type="match status" value="1"/>
</dbReference>
<feature type="domain" description="TonB-dependent receptor plug" evidence="15">
    <location>
        <begin position="47"/>
        <end position="153"/>
    </location>
</feature>
<evidence type="ECO:0000256" key="13">
    <source>
        <dbReference type="SAM" id="SignalP"/>
    </source>
</evidence>
<dbReference type="Pfam" id="PF07715">
    <property type="entry name" value="Plug"/>
    <property type="match status" value="1"/>
</dbReference>
<comment type="subcellular location">
    <subcellularLocation>
        <location evidence="1 11">Cell outer membrane</location>
        <topology evidence="1 11">Multi-pass membrane protein</topology>
    </subcellularLocation>
</comment>
<dbReference type="PROSITE" id="PS52016">
    <property type="entry name" value="TONB_DEPENDENT_REC_3"/>
    <property type="match status" value="1"/>
</dbReference>
<dbReference type="GO" id="GO:0009279">
    <property type="term" value="C:cell outer membrane"/>
    <property type="evidence" value="ECO:0007669"/>
    <property type="project" value="UniProtKB-SubCell"/>
</dbReference>
<evidence type="ECO:0000256" key="11">
    <source>
        <dbReference type="PROSITE-ProRule" id="PRU01360"/>
    </source>
</evidence>
<keyword evidence="9 11" id="KW-0472">Membrane</keyword>
<dbReference type="AlphaFoldDB" id="A0A495CY68"/>
<dbReference type="InterPro" id="IPR012910">
    <property type="entry name" value="Plug_dom"/>
</dbReference>
<dbReference type="OrthoDB" id="7313036at2"/>
<dbReference type="InterPro" id="IPR036942">
    <property type="entry name" value="Beta-barrel_TonB_sf"/>
</dbReference>
<dbReference type="EMBL" id="RBIM01000008">
    <property type="protein sequence ID" value="RKQ94197.1"/>
    <property type="molecule type" value="Genomic_DNA"/>
</dbReference>
<keyword evidence="13" id="KW-0732">Signal</keyword>